<dbReference type="Proteomes" id="UP001152523">
    <property type="component" value="Unassembled WGS sequence"/>
</dbReference>
<dbReference type="GO" id="GO:0000978">
    <property type="term" value="F:RNA polymerase II cis-regulatory region sequence-specific DNA binding"/>
    <property type="evidence" value="ECO:0007669"/>
    <property type="project" value="TreeGrafter"/>
</dbReference>
<feature type="compositionally biased region" description="Polar residues" evidence="6">
    <location>
        <begin position="241"/>
        <end position="252"/>
    </location>
</feature>
<evidence type="ECO:0000256" key="5">
    <source>
        <dbReference type="ARBA" id="ARBA00023242"/>
    </source>
</evidence>
<dbReference type="GO" id="GO:0005634">
    <property type="term" value="C:nucleus"/>
    <property type="evidence" value="ECO:0007669"/>
    <property type="project" value="UniProtKB-SubCell"/>
</dbReference>
<dbReference type="InterPro" id="IPR002100">
    <property type="entry name" value="TF_MADSbox"/>
</dbReference>
<evidence type="ECO:0000259" key="7">
    <source>
        <dbReference type="PROSITE" id="PS50066"/>
    </source>
</evidence>
<keyword evidence="5" id="KW-0539">Nucleus</keyword>
<dbReference type="Gene3D" id="3.40.1810.10">
    <property type="entry name" value="Transcription factor, MADS-box"/>
    <property type="match status" value="1"/>
</dbReference>
<protein>
    <recommendedName>
        <fullName evidence="7">MADS-box domain-containing protein</fullName>
    </recommendedName>
</protein>
<comment type="caution">
    <text evidence="8">The sequence shown here is derived from an EMBL/GenBank/DDBJ whole genome shotgun (WGS) entry which is preliminary data.</text>
</comment>
<sequence>MARRKIRLTYITNESQRKASYKKRKKGLLKKLEELTILCSVEACTIMYSCSLEPEPVVWPSAEGVQHTVTMFRSLPDIERTRRMTNQESFVHERIQKLNTTILRLKKENREKEMTTLMYKILAGEQIDRSLDVADLNDLGWVINLHLAEINNRIETLKSNNMDGASTSTSVVGADLAEAAAGTANYHQVPENMMNNIVIPNPIFPMNNNIVDPPPSLVGWNYEGWAHHMNMMNRNNNNQNDPTQAGPSGFNN</sequence>
<keyword evidence="4" id="KW-0804">Transcription</keyword>
<evidence type="ECO:0000313" key="8">
    <source>
        <dbReference type="EMBL" id="CAH9113782.1"/>
    </source>
</evidence>
<dbReference type="EMBL" id="CAMAPF010000212">
    <property type="protein sequence ID" value="CAH9113782.1"/>
    <property type="molecule type" value="Genomic_DNA"/>
</dbReference>
<proteinExistence type="predicted"/>
<organism evidence="8 9">
    <name type="scientific">Cuscuta epithymum</name>
    <dbReference type="NCBI Taxonomy" id="186058"/>
    <lineage>
        <taxon>Eukaryota</taxon>
        <taxon>Viridiplantae</taxon>
        <taxon>Streptophyta</taxon>
        <taxon>Embryophyta</taxon>
        <taxon>Tracheophyta</taxon>
        <taxon>Spermatophyta</taxon>
        <taxon>Magnoliopsida</taxon>
        <taxon>eudicotyledons</taxon>
        <taxon>Gunneridae</taxon>
        <taxon>Pentapetalae</taxon>
        <taxon>asterids</taxon>
        <taxon>lamiids</taxon>
        <taxon>Solanales</taxon>
        <taxon>Convolvulaceae</taxon>
        <taxon>Cuscuteae</taxon>
        <taxon>Cuscuta</taxon>
        <taxon>Cuscuta subgen. Cuscuta</taxon>
    </lineage>
</organism>
<evidence type="ECO:0000313" key="9">
    <source>
        <dbReference type="Proteomes" id="UP001152523"/>
    </source>
</evidence>
<dbReference type="PANTHER" id="PTHR11945:SF387">
    <property type="entry name" value="AGAMOUS-LIKE MADS-BOX PROTEIN AGL80"/>
    <property type="match status" value="1"/>
</dbReference>
<comment type="subcellular location">
    <subcellularLocation>
        <location evidence="1">Nucleus</location>
    </subcellularLocation>
</comment>
<dbReference type="PROSITE" id="PS50066">
    <property type="entry name" value="MADS_BOX_2"/>
    <property type="match status" value="1"/>
</dbReference>
<evidence type="ECO:0000256" key="4">
    <source>
        <dbReference type="ARBA" id="ARBA00023163"/>
    </source>
</evidence>
<dbReference type="SMART" id="SM00432">
    <property type="entry name" value="MADS"/>
    <property type="match status" value="1"/>
</dbReference>
<evidence type="ECO:0000256" key="3">
    <source>
        <dbReference type="ARBA" id="ARBA00023125"/>
    </source>
</evidence>
<feature type="region of interest" description="Disordered" evidence="6">
    <location>
        <begin position="233"/>
        <end position="252"/>
    </location>
</feature>
<dbReference type="PANTHER" id="PTHR11945">
    <property type="entry name" value="MADS BOX PROTEIN"/>
    <property type="match status" value="1"/>
</dbReference>
<gene>
    <name evidence="8" type="ORF">CEPIT_LOCUS20428</name>
</gene>
<dbReference type="Pfam" id="PF00319">
    <property type="entry name" value="SRF-TF"/>
    <property type="match status" value="1"/>
</dbReference>
<dbReference type="InterPro" id="IPR036879">
    <property type="entry name" value="TF_MADSbox_sf"/>
</dbReference>
<accession>A0AAV0E029</accession>
<dbReference type="SUPFAM" id="SSF55455">
    <property type="entry name" value="SRF-like"/>
    <property type="match status" value="1"/>
</dbReference>
<evidence type="ECO:0000256" key="6">
    <source>
        <dbReference type="SAM" id="MobiDB-lite"/>
    </source>
</evidence>
<keyword evidence="3" id="KW-0238">DNA-binding</keyword>
<dbReference type="AlphaFoldDB" id="A0AAV0E029"/>
<evidence type="ECO:0000256" key="1">
    <source>
        <dbReference type="ARBA" id="ARBA00004123"/>
    </source>
</evidence>
<name>A0AAV0E029_9ASTE</name>
<keyword evidence="2" id="KW-0805">Transcription regulation</keyword>
<keyword evidence="9" id="KW-1185">Reference proteome</keyword>
<feature type="domain" description="MADS-box" evidence="7">
    <location>
        <begin position="1"/>
        <end position="49"/>
    </location>
</feature>
<dbReference type="PRINTS" id="PR00404">
    <property type="entry name" value="MADSDOMAIN"/>
</dbReference>
<dbReference type="FunFam" id="3.40.1810.10:FF:000024">
    <property type="entry name" value="Agamous-like MADS-box protein AGL80"/>
    <property type="match status" value="1"/>
</dbReference>
<evidence type="ECO:0000256" key="2">
    <source>
        <dbReference type="ARBA" id="ARBA00023015"/>
    </source>
</evidence>
<dbReference type="GO" id="GO:0046983">
    <property type="term" value="F:protein dimerization activity"/>
    <property type="evidence" value="ECO:0007669"/>
    <property type="project" value="InterPro"/>
</dbReference>
<dbReference type="GO" id="GO:0000981">
    <property type="term" value="F:DNA-binding transcription factor activity, RNA polymerase II-specific"/>
    <property type="evidence" value="ECO:0007669"/>
    <property type="project" value="TreeGrafter"/>
</dbReference>
<reference evidence="8" key="1">
    <citation type="submission" date="2022-07" db="EMBL/GenBank/DDBJ databases">
        <authorList>
            <person name="Macas J."/>
            <person name="Novak P."/>
            <person name="Neumann P."/>
        </authorList>
    </citation>
    <scope>NUCLEOTIDE SEQUENCE</scope>
</reference>